<proteinExistence type="predicted"/>
<organism evidence="1 2">
    <name type="scientific">Deinococcus xinjiangensis</name>
    <dbReference type="NCBI Taxonomy" id="457454"/>
    <lineage>
        <taxon>Bacteria</taxon>
        <taxon>Thermotogati</taxon>
        <taxon>Deinococcota</taxon>
        <taxon>Deinococci</taxon>
        <taxon>Deinococcales</taxon>
        <taxon>Deinococcaceae</taxon>
        <taxon>Deinococcus</taxon>
    </lineage>
</organism>
<dbReference type="EMBL" id="BAABRN010000006">
    <property type="protein sequence ID" value="GAA5501022.1"/>
    <property type="molecule type" value="Genomic_DNA"/>
</dbReference>
<evidence type="ECO:0000313" key="2">
    <source>
        <dbReference type="Proteomes" id="UP001458946"/>
    </source>
</evidence>
<dbReference type="Proteomes" id="UP001458946">
    <property type="component" value="Unassembled WGS sequence"/>
</dbReference>
<name>A0ABP9VBD4_9DEIO</name>
<evidence type="ECO:0000313" key="1">
    <source>
        <dbReference type="EMBL" id="GAA5501022.1"/>
    </source>
</evidence>
<reference evidence="1 2" key="1">
    <citation type="submission" date="2024-02" db="EMBL/GenBank/DDBJ databases">
        <title>Deinococcus xinjiangensis NBRC 107630.</title>
        <authorList>
            <person name="Ichikawa N."/>
            <person name="Katano-Makiyama Y."/>
            <person name="Hidaka K."/>
        </authorList>
    </citation>
    <scope>NUCLEOTIDE SEQUENCE [LARGE SCALE GENOMIC DNA]</scope>
    <source>
        <strain evidence="1 2">NBRC 107630</strain>
    </source>
</reference>
<comment type="caution">
    <text evidence="1">The sequence shown here is derived from an EMBL/GenBank/DDBJ whole genome shotgun (WGS) entry which is preliminary data.</text>
</comment>
<keyword evidence="2" id="KW-1185">Reference proteome</keyword>
<protein>
    <submittedName>
        <fullName evidence="1">Uncharacterized protein</fullName>
    </submittedName>
</protein>
<gene>
    <name evidence="1" type="ORF">Dxin01_00753</name>
</gene>
<accession>A0ABP9VBD4</accession>
<dbReference type="RefSeq" id="WP_353540996.1">
    <property type="nucleotide sequence ID" value="NZ_BAABRN010000006.1"/>
</dbReference>
<sequence length="114" mass="13452">MRLEVKVYPEFGQPIVVEAEHLSVEVVRGGEVHRLHIFGQEYEAFVPRQEPKPFKPRMMQSSEYPSGRLEEQHVGITVPVEHLELHLYREQSRQFLYAYRHQGEAKELPTSQRL</sequence>